<gene>
    <name evidence="8" type="ORF">GIY09_01605</name>
</gene>
<dbReference type="Gene3D" id="3.10.20.800">
    <property type="match status" value="1"/>
</dbReference>
<keyword evidence="5 6" id="KW-0961">Cell wall biogenesis/degradation</keyword>
<dbReference type="GO" id="GO:0008360">
    <property type="term" value="P:regulation of cell shape"/>
    <property type="evidence" value="ECO:0007669"/>
    <property type="project" value="UniProtKB-UniRule"/>
</dbReference>
<dbReference type="EMBL" id="WJQS01000001">
    <property type="protein sequence ID" value="MRI84593.1"/>
    <property type="molecule type" value="Genomic_DNA"/>
</dbReference>
<evidence type="ECO:0000259" key="7">
    <source>
        <dbReference type="PROSITE" id="PS52029"/>
    </source>
</evidence>
<dbReference type="GO" id="GO:0005576">
    <property type="term" value="C:extracellular region"/>
    <property type="evidence" value="ECO:0007669"/>
    <property type="project" value="TreeGrafter"/>
</dbReference>
<dbReference type="GO" id="GO:0071555">
    <property type="term" value="P:cell wall organization"/>
    <property type="evidence" value="ECO:0007669"/>
    <property type="project" value="UniProtKB-UniRule"/>
</dbReference>
<dbReference type="PANTHER" id="PTHR30582:SF33">
    <property type="entry name" value="EXPORTED PROTEIN"/>
    <property type="match status" value="1"/>
</dbReference>
<evidence type="ECO:0000256" key="3">
    <source>
        <dbReference type="ARBA" id="ARBA00022960"/>
    </source>
</evidence>
<proteinExistence type="predicted"/>
<comment type="pathway">
    <text evidence="1 6">Cell wall biogenesis; peptidoglycan biosynthesis.</text>
</comment>
<dbReference type="CDD" id="cd16913">
    <property type="entry name" value="YkuD_like"/>
    <property type="match status" value="1"/>
</dbReference>
<dbReference type="Proteomes" id="UP000430975">
    <property type="component" value="Unassembled WGS sequence"/>
</dbReference>
<dbReference type="GO" id="GO:0071972">
    <property type="term" value="F:peptidoglycan L,D-transpeptidase activity"/>
    <property type="evidence" value="ECO:0007669"/>
    <property type="project" value="TreeGrafter"/>
</dbReference>
<evidence type="ECO:0000256" key="4">
    <source>
        <dbReference type="ARBA" id="ARBA00022984"/>
    </source>
</evidence>
<dbReference type="Pfam" id="PF03734">
    <property type="entry name" value="YkuD"/>
    <property type="match status" value="1"/>
</dbReference>
<protein>
    <submittedName>
        <fullName evidence="8">L,D-transpeptidase family protein</fullName>
    </submittedName>
</protein>
<feature type="active site" description="Nucleophile" evidence="6">
    <location>
        <position position="434"/>
    </location>
</feature>
<organism evidence="8 9">
    <name type="scientific">Fundicoccus ignavus</name>
    <dbReference type="NCBI Taxonomy" id="2664442"/>
    <lineage>
        <taxon>Bacteria</taxon>
        <taxon>Bacillati</taxon>
        <taxon>Bacillota</taxon>
        <taxon>Bacilli</taxon>
        <taxon>Lactobacillales</taxon>
        <taxon>Aerococcaceae</taxon>
        <taxon>Fundicoccus</taxon>
    </lineage>
</organism>
<dbReference type="InterPro" id="IPR038054">
    <property type="entry name" value="LD_TPept-like_central_sf"/>
</dbReference>
<dbReference type="PROSITE" id="PS52029">
    <property type="entry name" value="LD_TPASE"/>
    <property type="match status" value="1"/>
</dbReference>
<dbReference type="PANTHER" id="PTHR30582">
    <property type="entry name" value="L,D-TRANSPEPTIDASE"/>
    <property type="match status" value="1"/>
</dbReference>
<dbReference type="Pfam" id="PF12229">
    <property type="entry name" value="PG_binding_4"/>
    <property type="match status" value="1"/>
</dbReference>
<dbReference type="InterPro" id="IPR022029">
    <property type="entry name" value="YoaR-like_PG-bd"/>
</dbReference>
<dbReference type="AlphaFoldDB" id="A0A6I2GW74"/>
<evidence type="ECO:0000256" key="5">
    <source>
        <dbReference type="ARBA" id="ARBA00023316"/>
    </source>
</evidence>
<evidence type="ECO:0000256" key="2">
    <source>
        <dbReference type="ARBA" id="ARBA00022679"/>
    </source>
</evidence>
<dbReference type="SUPFAM" id="SSF141523">
    <property type="entry name" value="L,D-transpeptidase catalytic domain-like"/>
    <property type="match status" value="1"/>
</dbReference>
<name>A0A6I2GW74_9LACT</name>
<accession>A0A6I2GW74</accession>
<dbReference type="Gene3D" id="2.40.440.10">
    <property type="entry name" value="L,D-transpeptidase catalytic domain-like"/>
    <property type="match status" value="1"/>
</dbReference>
<keyword evidence="2" id="KW-0808">Transferase</keyword>
<evidence type="ECO:0000313" key="8">
    <source>
        <dbReference type="EMBL" id="MRI84593.1"/>
    </source>
</evidence>
<evidence type="ECO:0000313" key="9">
    <source>
        <dbReference type="Proteomes" id="UP000430975"/>
    </source>
</evidence>
<feature type="active site" description="Proton donor/acceptor" evidence="6">
    <location>
        <position position="413"/>
    </location>
</feature>
<keyword evidence="3 6" id="KW-0133">Cell shape</keyword>
<dbReference type="InterPro" id="IPR050979">
    <property type="entry name" value="LD-transpeptidase"/>
</dbReference>
<dbReference type="GO" id="GO:0018104">
    <property type="term" value="P:peptidoglycan-protein cross-linking"/>
    <property type="evidence" value="ECO:0007669"/>
    <property type="project" value="TreeGrafter"/>
</dbReference>
<reference evidence="8 9" key="1">
    <citation type="submission" date="2019-11" db="EMBL/GenBank/DDBJ databases">
        <title>Characterisation of Fundicoccus ignavus gen. nov. sp. nov., a novel genus of the family Aerococcaceae isolated from bulk tank milk.</title>
        <authorList>
            <person name="Siebert A."/>
            <person name="Huptas C."/>
            <person name="Wenning M."/>
            <person name="Scherer S."/>
            <person name="Doll E.V."/>
        </authorList>
    </citation>
    <scope>NUCLEOTIDE SEQUENCE [LARGE SCALE GENOMIC DNA]</scope>
    <source>
        <strain evidence="8 9">WS4759</strain>
    </source>
</reference>
<keyword evidence="4 6" id="KW-0573">Peptidoglycan synthesis</keyword>
<dbReference type="UniPathway" id="UPA00219"/>
<dbReference type="SUPFAM" id="SSF143985">
    <property type="entry name" value="L,D-transpeptidase pre-catalytic domain-like"/>
    <property type="match status" value="1"/>
</dbReference>
<dbReference type="RefSeq" id="WP_153863023.1">
    <property type="nucleotide sequence ID" value="NZ_WJQS01000001.1"/>
</dbReference>
<keyword evidence="9" id="KW-1185">Reference proteome</keyword>
<dbReference type="InterPro" id="IPR005490">
    <property type="entry name" value="LD_TPept_cat_dom"/>
</dbReference>
<sequence>MMRKILVGVVVVVVLGLVGYLIGSQYYAERYYFNTEFAAVDISNLTQAEAADKLKESFSQQTINFNEADRAWEPLNASDLGISIQADEALASLMSEQHKQNWLFGAVTDTQIAYAPQELITIDDKQLQEALTANNQVNGPRILPTDAKISYSETEGYLIEAGQTGTELDNSVLKEQIIQAILNQEAVEVSQAYLQPSVTADNPSLIQELEQIQALTSMEITLTIAGYEEVITPEMIYSWLILDENGEYYFDQEMIYDYLGTLNDAYATYDDYRNFTSTLQGDVQLLPGTLGWSIDREAEMENILNDLAAGESVTREPAIVGIGYNGTLDDIGGSYIEVDMTYQMMYVYIDGVAVISTPIVTGQIGTNTVPGAYAIWNMESPSELTGFNPRTGADYVQPVSYWMAFDYTGQGIHDANWQPTFGGDAYLTNGSLGCINTPPDIMAQVYEYAYNGMPVLVFQ</sequence>
<evidence type="ECO:0000256" key="6">
    <source>
        <dbReference type="PROSITE-ProRule" id="PRU01373"/>
    </source>
</evidence>
<dbReference type="GO" id="GO:0016740">
    <property type="term" value="F:transferase activity"/>
    <property type="evidence" value="ECO:0007669"/>
    <property type="project" value="UniProtKB-KW"/>
</dbReference>
<comment type="caution">
    <text evidence="8">The sequence shown here is derived from an EMBL/GenBank/DDBJ whole genome shotgun (WGS) entry which is preliminary data.</text>
</comment>
<evidence type="ECO:0000256" key="1">
    <source>
        <dbReference type="ARBA" id="ARBA00004752"/>
    </source>
</evidence>
<feature type="domain" description="L,D-TPase catalytic" evidence="7">
    <location>
        <begin position="334"/>
        <end position="458"/>
    </location>
</feature>
<dbReference type="InterPro" id="IPR038063">
    <property type="entry name" value="Transpep_catalytic_dom"/>
</dbReference>